<feature type="binding site" evidence="5">
    <location>
        <position position="92"/>
    </location>
    <ligand>
        <name>AMP</name>
        <dbReference type="ChEBI" id="CHEBI:456215"/>
    </ligand>
</feature>
<accession>A0ABQ5UTS8</accession>
<reference evidence="8" key="1">
    <citation type="journal article" date="2014" name="Int. J. Syst. Evol. Microbiol.">
        <title>Complete genome of a new Firmicutes species belonging to the dominant human colonic microbiota ('Ruminococcus bicirculans') reveals two chromosomes and a selective capacity to utilize plant glucans.</title>
        <authorList>
            <consortium name="NISC Comparative Sequencing Program"/>
            <person name="Wegmann U."/>
            <person name="Louis P."/>
            <person name="Goesmann A."/>
            <person name="Henrissat B."/>
            <person name="Duncan S.H."/>
            <person name="Flint H.J."/>
        </authorList>
    </citation>
    <scope>NUCLEOTIDE SEQUENCE</scope>
    <source>
        <strain evidence="8">NBRC 107169</strain>
    </source>
</reference>
<comment type="function">
    <text evidence="5">Catalyzes the reversible transfer of the terminal phosphate group between ATP and AMP. Plays an important role in cellular energy homeostasis and in adenine nucleotide metabolism.</text>
</comment>
<comment type="catalytic activity">
    <reaction evidence="5 7">
        <text>AMP + ATP = 2 ADP</text>
        <dbReference type="Rhea" id="RHEA:12973"/>
        <dbReference type="ChEBI" id="CHEBI:30616"/>
        <dbReference type="ChEBI" id="CHEBI:456215"/>
        <dbReference type="ChEBI" id="CHEBI:456216"/>
        <dbReference type="EC" id="2.7.4.3"/>
    </reaction>
</comment>
<dbReference type="EMBL" id="BSNI01000002">
    <property type="protein sequence ID" value="GLQ18678.1"/>
    <property type="molecule type" value="Genomic_DNA"/>
</dbReference>
<evidence type="ECO:0000313" key="9">
    <source>
        <dbReference type="Proteomes" id="UP001161405"/>
    </source>
</evidence>
<dbReference type="CDD" id="cd01428">
    <property type="entry name" value="ADK"/>
    <property type="match status" value="1"/>
</dbReference>
<dbReference type="EC" id="2.7.4.3" evidence="5 7"/>
<dbReference type="PRINTS" id="PR00094">
    <property type="entry name" value="ADENYLTKNASE"/>
</dbReference>
<reference evidence="8" key="2">
    <citation type="submission" date="2023-01" db="EMBL/GenBank/DDBJ databases">
        <title>Draft genome sequence of Maritalea porphyrae strain NBRC 107169.</title>
        <authorList>
            <person name="Sun Q."/>
            <person name="Mori K."/>
        </authorList>
    </citation>
    <scope>NUCLEOTIDE SEQUENCE</scope>
    <source>
        <strain evidence="8">NBRC 107169</strain>
    </source>
</reference>
<comment type="caution">
    <text evidence="5">Lacks conserved residue(s) required for the propagation of feature annotation.</text>
</comment>
<organism evidence="8 9">
    <name type="scientific">Maritalea porphyrae</name>
    <dbReference type="NCBI Taxonomy" id="880732"/>
    <lineage>
        <taxon>Bacteria</taxon>
        <taxon>Pseudomonadati</taxon>
        <taxon>Pseudomonadota</taxon>
        <taxon>Alphaproteobacteria</taxon>
        <taxon>Hyphomicrobiales</taxon>
        <taxon>Devosiaceae</taxon>
        <taxon>Maritalea</taxon>
    </lineage>
</organism>
<keyword evidence="2 5" id="KW-0545">Nucleotide biosynthesis</keyword>
<dbReference type="NCBIfam" id="NF011104">
    <property type="entry name" value="PRK14531.1"/>
    <property type="match status" value="1"/>
</dbReference>
<feature type="region of interest" description="NMP" evidence="5">
    <location>
        <begin position="30"/>
        <end position="59"/>
    </location>
</feature>
<feature type="binding site" evidence="5">
    <location>
        <begin position="57"/>
        <end position="59"/>
    </location>
    <ligand>
        <name>AMP</name>
        <dbReference type="ChEBI" id="CHEBI:456215"/>
    </ligand>
</feature>
<dbReference type="NCBIfam" id="NF001381">
    <property type="entry name" value="PRK00279.1-3"/>
    <property type="match status" value="1"/>
</dbReference>
<dbReference type="GO" id="GO:0016301">
    <property type="term" value="F:kinase activity"/>
    <property type="evidence" value="ECO:0007669"/>
    <property type="project" value="UniProtKB-KW"/>
</dbReference>
<evidence type="ECO:0000256" key="2">
    <source>
        <dbReference type="ARBA" id="ARBA00022727"/>
    </source>
</evidence>
<feature type="binding site" evidence="5">
    <location>
        <position position="146"/>
    </location>
    <ligand>
        <name>AMP</name>
        <dbReference type="ChEBI" id="CHEBI:456215"/>
    </ligand>
</feature>
<comment type="similarity">
    <text evidence="5 6">Belongs to the adenylate kinase family.</text>
</comment>
<comment type="domain">
    <text evidence="5">Consists of three domains, a large central CORE domain and two small peripheral domains, NMPbind and LID, which undergo movements during catalysis. The LID domain closes over the site of phosphoryl transfer upon ATP binding. Assembling and dissambling the active center during each catalytic cycle provides an effective means to prevent ATP hydrolysis.</text>
</comment>
<gene>
    <name evidence="5 8" type="primary">adk</name>
    <name evidence="8" type="ORF">GCM10007879_29270</name>
</gene>
<dbReference type="Proteomes" id="UP001161405">
    <property type="component" value="Unassembled WGS sequence"/>
</dbReference>
<dbReference type="NCBIfam" id="NF011105">
    <property type="entry name" value="PRK14532.1"/>
    <property type="match status" value="1"/>
</dbReference>
<comment type="subcellular location">
    <subcellularLocation>
        <location evidence="5 7">Cytoplasm</location>
    </subcellularLocation>
</comment>
<dbReference type="InterPro" id="IPR000850">
    <property type="entry name" value="Adenylat/UMP-CMP_kin"/>
</dbReference>
<dbReference type="RefSeq" id="WP_284365714.1">
    <property type="nucleotide sequence ID" value="NZ_BSNI01000002.1"/>
</dbReference>
<feature type="binding site" evidence="5">
    <location>
        <position position="36"/>
    </location>
    <ligand>
        <name>AMP</name>
        <dbReference type="ChEBI" id="CHEBI:456215"/>
    </ligand>
</feature>
<proteinExistence type="inferred from homology"/>
<evidence type="ECO:0000256" key="7">
    <source>
        <dbReference type="RuleBase" id="RU003331"/>
    </source>
</evidence>
<keyword evidence="9" id="KW-1185">Reference proteome</keyword>
<feature type="binding site" evidence="5">
    <location>
        <position position="174"/>
    </location>
    <ligand>
        <name>ATP</name>
        <dbReference type="ChEBI" id="CHEBI:30616"/>
    </ligand>
</feature>
<comment type="pathway">
    <text evidence="5">Purine metabolism; AMP biosynthesis via salvage pathway; AMP from ADP: step 1/1.</text>
</comment>
<evidence type="ECO:0000256" key="5">
    <source>
        <dbReference type="HAMAP-Rule" id="MF_00235"/>
    </source>
</evidence>
<keyword evidence="5" id="KW-0963">Cytoplasm</keyword>
<evidence type="ECO:0000256" key="1">
    <source>
        <dbReference type="ARBA" id="ARBA00022679"/>
    </source>
</evidence>
<comment type="subunit">
    <text evidence="5 7">Monomer.</text>
</comment>
<evidence type="ECO:0000256" key="4">
    <source>
        <dbReference type="ARBA" id="ARBA00022777"/>
    </source>
</evidence>
<feature type="binding site" evidence="5">
    <location>
        <position position="135"/>
    </location>
    <ligand>
        <name>AMP</name>
        <dbReference type="ChEBI" id="CHEBI:456215"/>
    </ligand>
</feature>
<feature type="binding site" evidence="5">
    <location>
        <position position="127"/>
    </location>
    <ligand>
        <name>ATP</name>
        <dbReference type="ChEBI" id="CHEBI:30616"/>
    </ligand>
</feature>
<keyword evidence="5 7" id="KW-0067">ATP-binding</keyword>
<dbReference type="PROSITE" id="PS00113">
    <property type="entry name" value="ADENYLATE_KINASE"/>
    <property type="match status" value="1"/>
</dbReference>
<keyword evidence="4 5" id="KW-0418">Kinase</keyword>
<feature type="binding site" evidence="5">
    <location>
        <begin position="10"/>
        <end position="15"/>
    </location>
    <ligand>
        <name>ATP</name>
        <dbReference type="ChEBI" id="CHEBI:30616"/>
    </ligand>
</feature>
<feature type="binding site" evidence="5">
    <location>
        <position position="31"/>
    </location>
    <ligand>
        <name>AMP</name>
        <dbReference type="ChEBI" id="CHEBI:456215"/>
    </ligand>
</feature>
<evidence type="ECO:0000313" key="8">
    <source>
        <dbReference type="EMBL" id="GLQ18678.1"/>
    </source>
</evidence>
<dbReference type="SUPFAM" id="SSF52540">
    <property type="entry name" value="P-loop containing nucleoside triphosphate hydrolases"/>
    <property type="match status" value="1"/>
</dbReference>
<keyword evidence="3 5" id="KW-0547">Nucleotide-binding</keyword>
<sequence>MRLILLGPPGAGKGTQAQFLIEKYGIPQLSTGDMLRAAIAAETALGLEVKDIIARGDLVPDEAVVGIISDRLDESDCANGFILDGFPRTTAQAEALEELLSDKGIALDAVVEIQADADTLVGRILQRAAESGGAREDDNEEVLRNRLDVYHELTAPLVDFYSKKGLVKTVDGMAGIDEVTASIMAALDAN</sequence>
<dbReference type="InterPro" id="IPR033690">
    <property type="entry name" value="Adenylat_kinase_CS"/>
</dbReference>
<evidence type="ECO:0000256" key="6">
    <source>
        <dbReference type="RuleBase" id="RU003330"/>
    </source>
</evidence>
<dbReference type="Gene3D" id="3.40.50.300">
    <property type="entry name" value="P-loop containing nucleotide triphosphate hydrolases"/>
    <property type="match status" value="1"/>
</dbReference>
<comment type="caution">
    <text evidence="8">The sequence shown here is derived from an EMBL/GenBank/DDBJ whole genome shotgun (WGS) entry which is preliminary data.</text>
</comment>
<keyword evidence="1 5" id="KW-0808">Transferase</keyword>
<protein>
    <recommendedName>
        <fullName evidence="5 7">Adenylate kinase</fullName>
        <shortName evidence="5">AK</shortName>
        <ecNumber evidence="5 7">2.7.4.3</ecNumber>
    </recommendedName>
    <alternativeName>
        <fullName evidence="5">ATP-AMP transphosphorylase</fullName>
    </alternativeName>
    <alternativeName>
        <fullName evidence="5">ATP:AMP phosphotransferase</fullName>
    </alternativeName>
    <alternativeName>
        <fullName evidence="5">Adenylate monophosphate kinase</fullName>
    </alternativeName>
</protein>
<dbReference type="NCBIfam" id="NF011100">
    <property type="entry name" value="PRK14527.1"/>
    <property type="match status" value="1"/>
</dbReference>
<dbReference type="NCBIfam" id="NF011101">
    <property type="entry name" value="PRK14528.1"/>
    <property type="match status" value="1"/>
</dbReference>
<dbReference type="PANTHER" id="PTHR23359">
    <property type="entry name" value="NUCLEOTIDE KINASE"/>
    <property type="match status" value="1"/>
</dbReference>
<dbReference type="HAMAP" id="MF_00235">
    <property type="entry name" value="Adenylate_kinase_Adk"/>
    <property type="match status" value="1"/>
</dbReference>
<evidence type="ECO:0000256" key="3">
    <source>
        <dbReference type="ARBA" id="ARBA00022741"/>
    </source>
</evidence>
<dbReference type="Pfam" id="PF00406">
    <property type="entry name" value="ADK"/>
    <property type="match status" value="1"/>
</dbReference>
<dbReference type="InterPro" id="IPR027417">
    <property type="entry name" value="P-loop_NTPase"/>
</dbReference>
<feature type="binding site" evidence="5">
    <location>
        <begin position="85"/>
        <end position="88"/>
    </location>
    <ligand>
        <name>AMP</name>
        <dbReference type="ChEBI" id="CHEBI:456215"/>
    </ligand>
</feature>
<name>A0ABQ5UTS8_9HYPH</name>